<organism evidence="9 10">
    <name type="scientific">Abditibacterium utsteinense</name>
    <dbReference type="NCBI Taxonomy" id="1960156"/>
    <lineage>
        <taxon>Bacteria</taxon>
        <taxon>Pseudomonadati</taxon>
        <taxon>Abditibacteriota</taxon>
        <taxon>Abditibacteriia</taxon>
        <taxon>Abditibacteriales</taxon>
        <taxon>Abditibacteriaceae</taxon>
        <taxon>Abditibacterium</taxon>
    </lineage>
</organism>
<feature type="region of interest" description="Disordered" evidence="6">
    <location>
        <begin position="375"/>
        <end position="421"/>
    </location>
</feature>
<evidence type="ECO:0000256" key="1">
    <source>
        <dbReference type="ARBA" id="ARBA00001946"/>
    </source>
</evidence>
<keyword evidence="5" id="KW-0460">Magnesium</keyword>
<evidence type="ECO:0000256" key="2">
    <source>
        <dbReference type="ARBA" id="ARBA00022679"/>
    </source>
</evidence>
<comment type="cofactor">
    <cofactor evidence="1">
        <name>Mg(2+)</name>
        <dbReference type="ChEBI" id="CHEBI:18420"/>
    </cofactor>
</comment>
<dbReference type="PANTHER" id="PTHR11603:SF147">
    <property type="entry name" value="MEMBRANE PROTEIN"/>
    <property type="match status" value="1"/>
</dbReference>
<dbReference type="PROSITE" id="PS50926">
    <property type="entry name" value="TRAM"/>
    <property type="match status" value="1"/>
</dbReference>
<evidence type="ECO:0000256" key="3">
    <source>
        <dbReference type="ARBA" id="ARBA00022722"/>
    </source>
</evidence>
<dbReference type="Gene3D" id="3.40.50.1010">
    <property type="entry name" value="5'-nuclease"/>
    <property type="match status" value="1"/>
</dbReference>
<evidence type="ECO:0000256" key="7">
    <source>
        <dbReference type="SAM" id="Phobius"/>
    </source>
</evidence>
<dbReference type="InParanoid" id="A0A2S8SW20"/>
<feature type="transmembrane region" description="Helical" evidence="7">
    <location>
        <begin position="87"/>
        <end position="107"/>
    </location>
</feature>
<accession>A0A2S8SW20</accession>
<sequence length="421" mass="44883">MNTQRFVWATTTILFAVAGIMLGYAGGLKYIALPDVAMIVRPIAFLLPVTLSLGLGIVMARGGAMLADKFLVPGVTRMSTLPAADRVLGFLGALLGLIFGVLITLAIPNTISTAVLLPVRFCIMAVATGLGMAFFGGMRAEMVRAFPLLEAEKPSQFGGAIPKFLDTNVIIDGRLADICKTGFIEGPIFVPQFVLEEVQYVADSSDSMRRARGRRGLDVLNAMREMSTQQIVNGASVLVPVVHVLNDISPAVQKIAAVDSKLVALAKEKNGSIITNDFNLNKVAELQGVPVLNLNELAGALKPVVLPGEEMQITIVKEGKETTQGVGYLEDGTMVVIGDGAAHIGETIRVTISTVYQTVAGKMIFAELRDKAAHAQVHAPAPPKIKGTGDDLFDDSNRDAREKNDDFGHRSGGGMRRKSRS</sequence>
<evidence type="ECO:0000313" key="9">
    <source>
        <dbReference type="EMBL" id="PQV64988.1"/>
    </source>
</evidence>
<dbReference type="Pfam" id="PF01850">
    <property type="entry name" value="PIN"/>
    <property type="match status" value="1"/>
</dbReference>
<feature type="domain" description="TRAM" evidence="8">
    <location>
        <begin position="304"/>
        <end position="365"/>
    </location>
</feature>
<dbReference type="EMBL" id="NIGF01000003">
    <property type="protein sequence ID" value="PQV64988.1"/>
    <property type="molecule type" value="Genomic_DNA"/>
</dbReference>
<keyword evidence="7" id="KW-1133">Transmembrane helix</keyword>
<keyword evidence="3" id="KW-0540">Nuclease</keyword>
<feature type="transmembrane region" description="Helical" evidence="7">
    <location>
        <begin position="119"/>
        <end position="138"/>
    </location>
</feature>
<dbReference type="InterPro" id="IPR052041">
    <property type="entry name" value="Nucleic_acid_metab_PIN/TRAM"/>
</dbReference>
<feature type="transmembrane region" description="Helical" evidence="7">
    <location>
        <begin position="43"/>
        <end position="67"/>
    </location>
</feature>
<keyword evidence="2" id="KW-0808">Transferase</keyword>
<dbReference type="FunCoup" id="A0A2S8SW20">
    <property type="interactions" value="13"/>
</dbReference>
<dbReference type="SMART" id="SM00670">
    <property type="entry name" value="PINc"/>
    <property type="match status" value="1"/>
</dbReference>
<dbReference type="InterPro" id="IPR029060">
    <property type="entry name" value="PIN-like_dom_sf"/>
</dbReference>
<keyword evidence="10" id="KW-1185">Reference proteome</keyword>
<gene>
    <name evidence="9" type="ORF">B1R32_103258</name>
</gene>
<dbReference type="InterPro" id="IPR002792">
    <property type="entry name" value="TRAM_dom"/>
</dbReference>
<keyword evidence="4" id="KW-0378">Hydrolase</keyword>
<dbReference type="PANTHER" id="PTHR11603">
    <property type="entry name" value="AAA FAMILY ATPASE"/>
    <property type="match status" value="1"/>
</dbReference>
<protein>
    <submittedName>
        <fullName evidence="9">Putative conserved protein YacL</fullName>
    </submittedName>
</protein>
<comment type="caution">
    <text evidence="9">The sequence shown here is derived from an EMBL/GenBank/DDBJ whole genome shotgun (WGS) entry which is preliminary data.</text>
</comment>
<keyword evidence="7" id="KW-0472">Membrane</keyword>
<name>A0A2S8SW20_9BACT</name>
<dbReference type="AlphaFoldDB" id="A0A2S8SW20"/>
<dbReference type="GO" id="GO:0016787">
    <property type="term" value="F:hydrolase activity"/>
    <property type="evidence" value="ECO:0007669"/>
    <property type="project" value="UniProtKB-KW"/>
</dbReference>
<dbReference type="InterPro" id="IPR002716">
    <property type="entry name" value="PIN_dom"/>
</dbReference>
<evidence type="ECO:0000256" key="6">
    <source>
        <dbReference type="SAM" id="MobiDB-lite"/>
    </source>
</evidence>
<dbReference type="GO" id="GO:0004518">
    <property type="term" value="F:nuclease activity"/>
    <property type="evidence" value="ECO:0007669"/>
    <property type="project" value="UniProtKB-KW"/>
</dbReference>
<proteinExistence type="predicted"/>
<keyword evidence="7" id="KW-0812">Transmembrane</keyword>
<dbReference type="SUPFAM" id="SSF88723">
    <property type="entry name" value="PIN domain-like"/>
    <property type="match status" value="1"/>
</dbReference>
<feature type="compositionally biased region" description="Basic and acidic residues" evidence="6">
    <location>
        <begin position="395"/>
        <end position="409"/>
    </location>
</feature>
<evidence type="ECO:0000256" key="5">
    <source>
        <dbReference type="ARBA" id="ARBA00022842"/>
    </source>
</evidence>
<dbReference type="GO" id="GO:0016740">
    <property type="term" value="F:transferase activity"/>
    <property type="evidence" value="ECO:0007669"/>
    <property type="project" value="UniProtKB-KW"/>
</dbReference>
<feature type="transmembrane region" description="Helical" evidence="7">
    <location>
        <begin position="6"/>
        <end position="31"/>
    </location>
</feature>
<evidence type="ECO:0000259" key="8">
    <source>
        <dbReference type="PROSITE" id="PS50926"/>
    </source>
</evidence>
<dbReference type="Proteomes" id="UP000237684">
    <property type="component" value="Unassembled WGS sequence"/>
</dbReference>
<evidence type="ECO:0000313" key="10">
    <source>
        <dbReference type="Proteomes" id="UP000237684"/>
    </source>
</evidence>
<reference evidence="9 10" key="1">
    <citation type="journal article" date="2018" name="Syst. Appl. Microbiol.">
        <title>Abditibacterium utsteinense sp. nov., the first cultivated member of candidate phylum FBP, isolated from ice-free Antarctic soil samples.</title>
        <authorList>
            <person name="Tahon G."/>
            <person name="Tytgat B."/>
            <person name="Lebbe L."/>
            <person name="Carlier A."/>
            <person name="Willems A."/>
        </authorList>
    </citation>
    <scope>NUCLEOTIDE SEQUENCE [LARGE SCALE GENOMIC DNA]</scope>
    <source>
        <strain evidence="9 10">LMG 29911</strain>
    </source>
</reference>
<evidence type="ECO:0000256" key="4">
    <source>
        <dbReference type="ARBA" id="ARBA00022801"/>
    </source>
</evidence>
<dbReference type="CDD" id="cd09877">
    <property type="entry name" value="PIN_YacL-like"/>
    <property type="match status" value="1"/>
</dbReference>
<dbReference type="RefSeq" id="WP_105482855.1">
    <property type="nucleotide sequence ID" value="NZ_NIGF01000003.1"/>
</dbReference>
<dbReference type="OrthoDB" id="9780734at2"/>